<evidence type="ECO:0000313" key="2">
    <source>
        <dbReference type="Proteomes" id="UP000310326"/>
    </source>
</evidence>
<protein>
    <submittedName>
        <fullName evidence="1">Uncharacterized protein</fullName>
    </submittedName>
</protein>
<dbReference type="EMBL" id="MK605243">
    <property type="protein sequence ID" value="QBQ73248.1"/>
    <property type="molecule type" value="Genomic_DNA"/>
</dbReference>
<evidence type="ECO:0000313" key="1">
    <source>
        <dbReference type="EMBL" id="QBQ73248.1"/>
    </source>
</evidence>
<accession>A0A482MI37</accession>
<dbReference type="Proteomes" id="UP000310326">
    <property type="component" value="Segment"/>
</dbReference>
<reference evidence="1 2" key="1">
    <citation type="submission" date="2019-03" db="EMBL/GenBank/DDBJ databases">
        <title>Diversity and diversification of Nodularia spumigena cyanophages in the Baltic Sea.</title>
        <authorList>
            <person name="Sulcius S."/>
            <person name="Holmfeldt K."/>
            <person name="Simoliunas E."/>
        </authorList>
    </citation>
    <scope>NUCLEOTIDE SEQUENCE [LARGE SCALE GENOMIC DNA]</scope>
</reference>
<gene>
    <name evidence="1" type="ORF">kac65v161_gp010</name>
</gene>
<sequence length="52" mass="5863">MSDTINKFITYLKNNQVKLQGRSLDAAQDKTFNNLGEKLTRIESGETDGKTE</sequence>
<organism evidence="1 2">
    <name type="scientific">Nodularia phage vB_NspS-kac65v161</name>
    <dbReference type="NCBI Taxonomy" id="2557580"/>
    <lineage>
        <taxon>Viruses</taxon>
        <taxon>Duplodnaviria</taxon>
        <taxon>Heunggongvirae</taxon>
        <taxon>Uroviricota</taxon>
        <taxon>Caudoviricetes</taxon>
        <taxon>Ravarandavirus</taxon>
        <taxon>Ravarandavirus kac65v151</taxon>
    </lineage>
</organism>
<name>A0A482MI37_9CAUD</name>
<proteinExistence type="predicted"/>